<dbReference type="Gene3D" id="1.25.40.10">
    <property type="entry name" value="Tetratricopeptide repeat domain"/>
    <property type="match status" value="1"/>
</dbReference>
<feature type="repeat" description="TPR" evidence="1">
    <location>
        <begin position="242"/>
        <end position="275"/>
    </location>
</feature>
<dbReference type="AlphaFoldDB" id="A0A8I1MZ94"/>
<dbReference type="PROSITE" id="PS50005">
    <property type="entry name" value="TPR"/>
    <property type="match status" value="1"/>
</dbReference>
<keyword evidence="2" id="KW-0732">Signal</keyword>
<proteinExistence type="predicted"/>
<evidence type="ECO:0000313" key="4">
    <source>
        <dbReference type="Proteomes" id="UP000664800"/>
    </source>
</evidence>
<accession>A0A8I1MZ94</accession>
<dbReference type="InterPro" id="IPR011990">
    <property type="entry name" value="TPR-like_helical_dom_sf"/>
</dbReference>
<dbReference type="EMBL" id="JAFKMR010000020">
    <property type="protein sequence ID" value="MBN8744707.1"/>
    <property type="molecule type" value="Genomic_DNA"/>
</dbReference>
<comment type="caution">
    <text evidence="3">The sequence shown here is derived from an EMBL/GenBank/DDBJ whole genome shotgun (WGS) entry which is preliminary data.</text>
</comment>
<dbReference type="Gene3D" id="3.90.70.10">
    <property type="entry name" value="Cysteine proteinases"/>
    <property type="match status" value="1"/>
</dbReference>
<evidence type="ECO:0000256" key="1">
    <source>
        <dbReference type="PROSITE-ProRule" id="PRU00339"/>
    </source>
</evidence>
<name>A0A8I1MZ94_THIA3</name>
<evidence type="ECO:0000256" key="2">
    <source>
        <dbReference type="SAM" id="SignalP"/>
    </source>
</evidence>
<feature type="chain" id="PRO_5034203926" evidence="2">
    <location>
        <begin position="25"/>
        <end position="334"/>
    </location>
</feature>
<dbReference type="NCBIfam" id="NF033920">
    <property type="entry name" value="C39_PA2778_fam"/>
    <property type="match status" value="1"/>
</dbReference>
<organism evidence="3 4">
    <name type="scientific">Thiomonas arsenitoxydans (strain DSM 22701 / CIP 110005 / 3As)</name>
    <dbReference type="NCBI Taxonomy" id="426114"/>
    <lineage>
        <taxon>Bacteria</taxon>
        <taxon>Pseudomonadati</taxon>
        <taxon>Pseudomonadota</taxon>
        <taxon>Betaproteobacteria</taxon>
        <taxon>Burkholderiales</taxon>
        <taxon>Thiomonas</taxon>
    </lineage>
</organism>
<evidence type="ECO:0000313" key="3">
    <source>
        <dbReference type="EMBL" id="MBN8744707.1"/>
    </source>
</evidence>
<dbReference type="SMART" id="SM00028">
    <property type="entry name" value="TPR"/>
    <property type="match status" value="2"/>
</dbReference>
<protein>
    <submittedName>
        <fullName evidence="3">PA2778 family cysteine peptidase</fullName>
    </submittedName>
</protein>
<reference evidence="3" key="1">
    <citation type="submission" date="2021-02" db="EMBL/GenBank/DDBJ databases">
        <title>Thiocyanate and organic carbon inputs drive convergent selection for specific autotrophic Afipia and Thiobacillus strains within complex microbiomes.</title>
        <authorList>
            <person name="Huddy R.J."/>
            <person name="Sachdeva R."/>
            <person name="Kadzinga F."/>
            <person name="Kantor R.S."/>
            <person name="Harrison S.T.L."/>
            <person name="Banfield J.F."/>
        </authorList>
    </citation>
    <scope>NUCLEOTIDE SEQUENCE</scope>
    <source>
        <strain evidence="3">SCN18_13_7_16_R3_B_64_19</strain>
    </source>
</reference>
<dbReference type="RefSeq" id="WP_276730669.1">
    <property type="nucleotide sequence ID" value="NZ_JAFKMR010000020.1"/>
</dbReference>
<keyword evidence="1" id="KW-0802">TPR repeat</keyword>
<gene>
    <name evidence="3" type="ORF">J0I24_10425</name>
</gene>
<feature type="signal peptide" evidence="2">
    <location>
        <begin position="1"/>
        <end position="24"/>
    </location>
</feature>
<dbReference type="Proteomes" id="UP000664800">
    <property type="component" value="Unassembled WGS sequence"/>
</dbReference>
<sequence length="334" mass="35440">MTGRRLRVASQLTLALSLLLGGCAALPPGVFSTSPLQFQQGRLVDEPAGLPASANVAGVPFFSDDSHYCGPASLASVLVFSGVRTTPKQLIPQVFTPGLEGSLQFDLLGASRRAGRIPVVLPPKLGAVFEQVAADFPVVVLQKVGLGARDWHYAVLVAYDLPGDRVTLRSSTARDLQLSIEQFDRSWAAGGRWAFIAVKPGQFPPGIDELTYLRAVAPLEGVAPEAARTAYEAALKRWPKAWIAMMGLGNLAYARKDYPQAAIHFAEAARANPSDGDPMNNLAQALLAAGDWKAAQGAIEVALRLSQPHPEAYRSTAAEISKARAAALDPTQAP</sequence>
<dbReference type="SUPFAM" id="SSF48452">
    <property type="entry name" value="TPR-like"/>
    <property type="match status" value="1"/>
</dbReference>
<dbReference type="PROSITE" id="PS51257">
    <property type="entry name" value="PROKAR_LIPOPROTEIN"/>
    <property type="match status" value="1"/>
</dbReference>
<dbReference type="Pfam" id="PF13432">
    <property type="entry name" value="TPR_16"/>
    <property type="match status" value="1"/>
</dbReference>
<dbReference type="InterPro" id="IPR019734">
    <property type="entry name" value="TPR_rpt"/>
</dbReference>